<dbReference type="AlphaFoldDB" id="A0AAD3DNA5"/>
<reference evidence="2 3" key="1">
    <citation type="journal article" date="2021" name="Sci. Rep.">
        <title>Genome sequencing of the multicellular alga Astrephomene provides insights into convergent evolution of germ-soma differentiation.</title>
        <authorList>
            <person name="Yamashita S."/>
            <person name="Yamamoto K."/>
            <person name="Matsuzaki R."/>
            <person name="Suzuki S."/>
            <person name="Yamaguchi H."/>
            <person name="Hirooka S."/>
            <person name="Minakuchi Y."/>
            <person name="Miyagishima S."/>
            <person name="Kawachi M."/>
            <person name="Toyoda A."/>
            <person name="Nozaki H."/>
        </authorList>
    </citation>
    <scope>NUCLEOTIDE SEQUENCE [LARGE SCALE GENOMIC DNA]</scope>
    <source>
        <strain evidence="2 3">NIES-4017</strain>
    </source>
</reference>
<dbReference type="Proteomes" id="UP001054857">
    <property type="component" value="Unassembled WGS sequence"/>
</dbReference>
<feature type="compositionally biased region" description="Basic and acidic residues" evidence="1">
    <location>
        <begin position="214"/>
        <end position="229"/>
    </location>
</feature>
<feature type="region of interest" description="Disordered" evidence="1">
    <location>
        <begin position="206"/>
        <end position="240"/>
    </location>
</feature>
<dbReference type="EMBL" id="BMAR01000008">
    <property type="protein sequence ID" value="GFR44758.1"/>
    <property type="molecule type" value="Genomic_DNA"/>
</dbReference>
<feature type="compositionally biased region" description="Low complexity" evidence="1">
    <location>
        <begin position="230"/>
        <end position="240"/>
    </location>
</feature>
<evidence type="ECO:0000313" key="2">
    <source>
        <dbReference type="EMBL" id="GFR44758.1"/>
    </source>
</evidence>
<name>A0AAD3DNA5_9CHLO</name>
<proteinExistence type="predicted"/>
<accession>A0AAD3DNA5</accession>
<feature type="non-terminal residue" evidence="2">
    <location>
        <position position="1"/>
    </location>
</feature>
<keyword evidence="3" id="KW-1185">Reference proteome</keyword>
<sequence>MLSALLSSSLRRCDSHKRIIACIHHVSSILSGGSIGVWHSPATGCKSLVTGVSIGALANAKDELWHQADTYQQRCCLATFASNTSRSPSDAPDLPSLARLIKRYTQYWAAKRQWGDCAAAFSRAAQLCDRPAEHLLIRGPLRELAAAFKPLVPQLHDPAAAVQLLRALTRAHAHAVPHCAGELAEALVGRLGEQRGALLKQLRDGLSNKSGKAAWREDRDRDRYKDRRSATSSGGATSSG</sequence>
<gene>
    <name evidence="2" type="ORF">Agub_g6089</name>
</gene>
<protein>
    <submittedName>
        <fullName evidence="2">Uncharacterized protein</fullName>
    </submittedName>
</protein>
<evidence type="ECO:0000313" key="3">
    <source>
        <dbReference type="Proteomes" id="UP001054857"/>
    </source>
</evidence>
<organism evidence="2 3">
    <name type="scientific">Astrephomene gubernaculifera</name>
    <dbReference type="NCBI Taxonomy" id="47775"/>
    <lineage>
        <taxon>Eukaryota</taxon>
        <taxon>Viridiplantae</taxon>
        <taxon>Chlorophyta</taxon>
        <taxon>core chlorophytes</taxon>
        <taxon>Chlorophyceae</taxon>
        <taxon>CS clade</taxon>
        <taxon>Chlamydomonadales</taxon>
        <taxon>Astrephomenaceae</taxon>
        <taxon>Astrephomene</taxon>
    </lineage>
</organism>
<evidence type="ECO:0000256" key="1">
    <source>
        <dbReference type="SAM" id="MobiDB-lite"/>
    </source>
</evidence>
<comment type="caution">
    <text evidence="2">The sequence shown here is derived from an EMBL/GenBank/DDBJ whole genome shotgun (WGS) entry which is preliminary data.</text>
</comment>